<proteinExistence type="predicted"/>
<gene>
    <name evidence="1" type="ORF">CLUMA_CG003724</name>
</gene>
<protein>
    <submittedName>
        <fullName evidence="1">CLUMA_CG003724, isoform A</fullName>
    </submittedName>
</protein>
<evidence type="ECO:0000313" key="2">
    <source>
        <dbReference type="Proteomes" id="UP000183832"/>
    </source>
</evidence>
<dbReference type="AlphaFoldDB" id="A0A1J1HU25"/>
<evidence type="ECO:0000313" key="1">
    <source>
        <dbReference type="EMBL" id="CRK89998.1"/>
    </source>
</evidence>
<organism evidence="1 2">
    <name type="scientific">Clunio marinus</name>
    <dbReference type="NCBI Taxonomy" id="568069"/>
    <lineage>
        <taxon>Eukaryota</taxon>
        <taxon>Metazoa</taxon>
        <taxon>Ecdysozoa</taxon>
        <taxon>Arthropoda</taxon>
        <taxon>Hexapoda</taxon>
        <taxon>Insecta</taxon>
        <taxon>Pterygota</taxon>
        <taxon>Neoptera</taxon>
        <taxon>Endopterygota</taxon>
        <taxon>Diptera</taxon>
        <taxon>Nematocera</taxon>
        <taxon>Chironomoidea</taxon>
        <taxon>Chironomidae</taxon>
        <taxon>Clunio</taxon>
    </lineage>
</organism>
<reference evidence="1 2" key="1">
    <citation type="submission" date="2015-04" db="EMBL/GenBank/DDBJ databases">
        <authorList>
            <person name="Syromyatnikov M.Y."/>
            <person name="Popov V.N."/>
        </authorList>
    </citation>
    <scope>NUCLEOTIDE SEQUENCE [LARGE SCALE GENOMIC DNA]</scope>
</reference>
<dbReference type="Proteomes" id="UP000183832">
    <property type="component" value="Unassembled WGS sequence"/>
</dbReference>
<accession>A0A1J1HU25</accession>
<sequence length="80" mass="9306">MTLGIKSKDLRNIEKSQFLKKRWFFCWFELPACGFLVEKPAKTSMLVPAISNPTSYCICTIQVFAAKNEILEQKLKQKYN</sequence>
<name>A0A1J1HU25_9DIPT</name>
<keyword evidence="2" id="KW-1185">Reference proteome</keyword>
<dbReference type="EMBL" id="CVRI01000015">
    <property type="protein sequence ID" value="CRK89998.1"/>
    <property type="molecule type" value="Genomic_DNA"/>
</dbReference>